<evidence type="ECO:0000256" key="1">
    <source>
        <dbReference type="SAM" id="MobiDB-lite"/>
    </source>
</evidence>
<protein>
    <submittedName>
        <fullName evidence="3">Uncharacterized protein</fullName>
    </submittedName>
</protein>
<evidence type="ECO:0000313" key="3">
    <source>
        <dbReference type="EMBL" id="MDK2123221.1"/>
    </source>
</evidence>
<keyword evidence="4" id="KW-1185">Reference proteome</keyword>
<sequence length="116" mass="11126">MEKSTKVIVLGGVVAMGLTAGTANALSVAANATGTLGTWSVTAGNFVQNAFTFKLSNNVALIALDSPTAVAVSTASTKGTRAFGGSSNGGGVRDCDGSSVATPAPKAATATGDGCS</sequence>
<feature type="chain" id="PRO_5045412068" evidence="2">
    <location>
        <begin position="26"/>
        <end position="116"/>
    </location>
</feature>
<evidence type="ECO:0000313" key="4">
    <source>
        <dbReference type="Proteomes" id="UP001172778"/>
    </source>
</evidence>
<dbReference type="Proteomes" id="UP001172778">
    <property type="component" value="Unassembled WGS sequence"/>
</dbReference>
<feature type="compositionally biased region" description="Low complexity" evidence="1">
    <location>
        <begin position="101"/>
        <end position="116"/>
    </location>
</feature>
<name>A0ABT7DT61_9NEIS</name>
<reference evidence="3" key="1">
    <citation type="submission" date="2023-03" db="EMBL/GenBank/DDBJ databases">
        <title>Chitinimonas shenzhenensis gen. nov., sp. nov., a novel member of family Burkholderiaceae isolated from activated sludge collected in Shen Zhen, China.</title>
        <authorList>
            <person name="Wang X."/>
        </authorList>
    </citation>
    <scope>NUCLEOTIDE SEQUENCE</scope>
    <source>
        <strain evidence="3">DQS-5</strain>
    </source>
</reference>
<comment type="caution">
    <text evidence="3">The sequence shown here is derived from an EMBL/GenBank/DDBJ whole genome shotgun (WGS) entry which is preliminary data.</text>
</comment>
<dbReference type="EMBL" id="JARRAF010000003">
    <property type="protein sequence ID" value="MDK2123221.1"/>
    <property type="molecule type" value="Genomic_DNA"/>
</dbReference>
<feature type="signal peptide" evidence="2">
    <location>
        <begin position="1"/>
        <end position="25"/>
    </location>
</feature>
<proteinExistence type="predicted"/>
<keyword evidence="2" id="KW-0732">Signal</keyword>
<accession>A0ABT7DT61</accession>
<evidence type="ECO:0000256" key="2">
    <source>
        <dbReference type="SAM" id="SignalP"/>
    </source>
</evidence>
<feature type="region of interest" description="Disordered" evidence="1">
    <location>
        <begin position="83"/>
        <end position="116"/>
    </location>
</feature>
<organism evidence="3 4">
    <name type="scientific">Parachitinimonas caeni</name>
    <dbReference type="NCBI Taxonomy" id="3031301"/>
    <lineage>
        <taxon>Bacteria</taxon>
        <taxon>Pseudomonadati</taxon>
        <taxon>Pseudomonadota</taxon>
        <taxon>Betaproteobacteria</taxon>
        <taxon>Neisseriales</taxon>
        <taxon>Chitinibacteraceae</taxon>
        <taxon>Parachitinimonas</taxon>
    </lineage>
</organism>
<dbReference type="RefSeq" id="WP_284099511.1">
    <property type="nucleotide sequence ID" value="NZ_JARRAF010000003.1"/>
</dbReference>
<gene>
    <name evidence="3" type="ORF">PZA18_04055</name>
</gene>